<comment type="subcellular location">
    <subcellularLocation>
        <location evidence="1">Cell membrane</location>
        <topology evidence="1">Single-pass membrane protein</topology>
    </subcellularLocation>
</comment>
<evidence type="ECO:0000256" key="2">
    <source>
        <dbReference type="ARBA" id="ARBA00022475"/>
    </source>
</evidence>
<evidence type="ECO:0000256" key="4">
    <source>
        <dbReference type="ARBA" id="ARBA00022989"/>
    </source>
</evidence>
<sequence length="325" mass="36254">MKKTVTINIASLAFYIDEDAYEELKKYQQKLESWFGGRDGGSEIIKDIESRIAELFSQRVNPSVSVISIDHVREVIDIMGQPEDFEGEKGEERFTDESGQTSAGATYRPRKQFYRDVDNKVLGGVCSGIAALLNISPLAVRLVFVILPFLSMGVVILIYLILWIAVPPALTSVQKLEMRGEDITISSIEKKVKDDYNLLKGKFSDIGKKKVTTDPVQGRMDRMNKTDKSILIVAAVIGCLVLFRKVAGHWAFSHFTVGTPFFNFTFIPFPMILSLIASIVLFIMGFKAQGTSRNVLLVAASVLMAIVLVKFLGTLAFTPWIFTMF</sequence>
<evidence type="ECO:0000256" key="1">
    <source>
        <dbReference type="ARBA" id="ARBA00004162"/>
    </source>
</evidence>
<reference evidence="8" key="1">
    <citation type="submission" date="2022-05" db="EMBL/GenBank/DDBJ databases">
        <authorList>
            <person name="Sun X."/>
        </authorList>
    </citation>
    <scope>NUCLEOTIDE SEQUENCE</scope>
    <source>
        <strain evidence="8">Ai-910</strain>
    </source>
</reference>
<keyword evidence="3 6" id="KW-0812">Transmembrane</keyword>
<dbReference type="AlphaFoldDB" id="A0A9J6ZR57"/>
<accession>A0A9J6ZR57</accession>
<dbReference type="GO" id="GO:0005886">
    <property type="term" value="C:plasma membrane"/>
    <property type="evidence" value="ECO:0007669"/>
    <property type="project" value="UniProtKB-SubCell"/>
</dbReference>
<dbReference type="InterPro" id="IPR007168">
    <property type="entry name" value="Phageshock_PspC_N"/>
</dbReference>
<keyword evidence="2" id="KW-1003">Cell membrane</keyword>
<keyword evidence="4 6" id="KW-1133">Transmembrane helix</keyword>
<evidence type="ECO:0000313" key="8">
    <source>
        <dbReference type="EMBL" id="URW79728.1"/>
    </source>
</evidence>
<keyword evidence="5 6" id="KW-0472">Membrane</keyword>
<dbReference type="Proteomes" id="UP001056426">
    <property type="component" value="Chromosome"/>
</dbReference>
<feature type="transmembrane region" description="Helical" evidence="6">
    <location>
        <begin position="229"/>
        <end position="252"/>
    </location>
</feature>
<name>A0A9J6ZR57_9BACT</name>
<evidence type="ECO:0000256" key="5">
    <source>
        <dbReference type="ARBA" id="ARBA00023136"/>
    </source>
</evidence>
<evidence type="ECO:0000313" key="9">
    <source>
        <dbReference type="Proteomes" id="UP001056426"/>
    </source>
</evidence>
<dbReference type="RefSeq" id="WP_250723810.1">
    <property type="nucleotide sequence ID" value="NZ_CP098400.1"/>
</dbReference>
<dbReference type="PANTHER" id="PTHR33885">
    <property type="entry name" value="PHAGE SHOCK PROTEIN C"/>
    <property type="match status" value="1"/>
</dbReference>
<reference evidence="8" key="2">
    <citation type="submission" date="2022-06" db="EMBL/GenBank/DDBJ databases">
        <title>Xiashengella guii gen. nov. sp. nov., a bacterium isolated form anaerobic digestion tank.</title>
        <authorList>
            <person name="Huang H."/>
        </authorList>
    </citation>
    <scope>NUCLEOTIDE SEQUENCE</scope>
    <source>
        <strain evidence="8">Ai-910</strain>
    </source>
</reference>
<feature type="domain" description="Phage shock protein PspC N-terminal" evidence="7">
    <location>
        <begin position="111"/>
        <end position="168"/>
    </location>
</feature>
<dbReference type="InterPro" id="IPR052027">
    <property type="entry name" value="PspC"/>
</dbReference>
<evidence type="ECO:0000259" key="7">
    <source>
        <dbReference type="Pfam" id="PF04024"/>
    </source>
</evidence>
<protein>
    <submittedName>
        <fullName evidence="8">PspC domain-containing protein</fullName>
    </submittedName>
</protein>
<dbReference type="KEGG" id="alkq:M9189_12830"/>
<dbReference type="Pfam" id="PF04024">
    <property type="entry name" value="PspC"/>
    <property type="match status" value="1"/>
</dbReference>
<organism evidence="8 9">
    <name type="scientific">Xiashengella succiniciproducens</name>
    <dbReference type="NCBI Taxonomy" id="2949635"/>
    <lineage>
        <taxon>Bacteria</taxon>
        <taxon>Pseudomonadati</taxon>
        <taxon>Bacteroidota</taxon>
        <taxon>Bacteroidia</taxon>
        <taxon>Marinilabiliales</taxon>
        <taxon>Marinilabiliaceae</taxon>
        <taxon>Xiashengella</taxon>
    </lineage>
</organism>
<gene>
    <name evidence="8" type="ORF">M9189_12830</name>
</gene>
<feature type="transmembrane region" description="Helical" evidence="6">
    <location>
        <begin position="295"/>
        <end position="322"/>
    </location>
</feature>
<evidence type="ECO:0000256" key="3">
    <source>
        <dbReference type="ARBA" id="ARBA00022692"/>
    </source>
</evidence>
<evidence type="ECO:0000256" key="6">
    <source>
        <dbReference type="SAM" id="Phobius"/>
    </source>
</evidence>
<feature type="transmembrane region" description="Helical" evidence="6">
    <location>
        <begin position="264"/>
        <end position="283"/>
    </location>
</feature>
<feature type="transmembrane region" description="Helical" evidence="6">
    <location>
        <begin position="146"/>
        <end position="170"/>
    </location>
</feature>
<proteinExistence type="predicted"/>
<feature type="transmembrane region" description="Helical" evidence="6">
    <location>
        <begin position="121"/>
        <end position="140"/>
    </location>
</feature>
<dbReference type="EMBL" id="CP098400">
    <property type="protein sequence ID" value="URW79728.1"/>
    <property type="molecule type" value="Genomic_DNA"/>
</dbReference>
<dbReference type="PANTHER" id="PTHR33885:SF3">
    <property type="entry name" value="PHAGE SHOCK PROTEIN C"/>
    <property type="match status" value="1"/>
</dbReference>
<keyword evidence="9" id="KW-1185">Reference proteome</keyword>